<dbReference type="InterPro" id="IPR043129">
    <property type="entry name" value="ATPase_NBD"/>
</dbReference>
<name>A0A3R7MI86_PENVA</name>
<evidence type="ECO:0000256" key="3">
    <source>
        <dbReference type="ARBA" id="ARBA00014974"/>
    </source>
</evidence>
<accession>A0A3R7MI86</accession>
<dbReference type="InterPro" id="IPR039758">
    <property type="entry name" value="NAGK-like"/>
</dbReference>
<feature type="compositionally biased region" description="Polar residues" evidence="5">
    <location>
        <begin position="478"/>
        <end position="490"/>
    </location>
</feature>
<dbReference type="Gene3D" id="3.30.420.40">
    <property type="match status" value="1"/>
</dbReference>
<feature type="region of interest" description="Disordered" evidence="5">
    <location>
        <begin position="465"/>
        <end position="506"/>
    </location>
</feature>
<proteinExistence type="inferred from homology"/>
<protein>
    <recommendedName>
        <fullName evidence="3">N-acetyl-D-glucosamine kinase</fullName>
        <ecNumber evidence="2">2.7.1.59</ecNumber>
    </recommendedName>
    <alternativeName>
        <fullName evidence="4">GlcNAc kinase</fullName>
    </alternativeName>
</protein>
<dbReference type="EMBL" id="QCYY01001549">
    <property type="protein sequence ID" value="ROT77234.1"/>
    <property type="molecule type" value="Genomic_DNA"/>
</dbReference>
<evidence type="ECO:0000259" key="6">
    <source>
        <dbReference type="Pfam" id="PF01869"/>
    </source>
</evidence>
<evidence type="ECO:0000313" key="7">
    <source>
        <dbReference type="EMBL" id="ROT77234.1"/>
    </source>
</evidence>
<gene>
    <name evidence="7" type="ORF">C7M84_004129</name>
</gene>
<feature type="compositionally biased region" description="Polar residues" evidence="5">
    <location>
        <begin position="386"/>
        <end position="415"/>
    </location>
</feature>
<dbReference type="PANTHER" id="PTHR12862">
    <property type="entry name" value="BADF TYPE ATPASE DOMAIN-CONTAINING PROTEIN"/>
    <property type="match status" value="1"/>
</dbReference>
<evidence type="ECO:0000256" key="5">
    <source>
        <dbReference type="SAM" id="MobiDB-lite"/>
    </source>
</evidence>
<dbReference type="AlphaFoldDB" id="A0A3R7MI86"/>
<dbReference type="InterPro" id="IPR002731">
    <property type="entry name" value="ATPase_BadF"/>
</dbReference>
<dbReference type="Pfam" id="PF01869">
    <property type="entry name" value="BcrAD_BadFG"/>
    <property type="match status" value="1"/>
</dbReference>
<dbReference type="EC" id="2.7.1.59" evidence="2"/>
<feature type="compositionally biased region" description="Basic and acidic residues" evidence="5">
    <location>
        <begin position="495"/>
        <end position="506"/>
    </location>
</feature>
<dbReference type="GO" id="GO:0045127">
    <property type="term" value="F:N-acetylglucosamine kinase activity"/>
    <property type="evidence" value="ECO:0007669"/>
    <property type="project" value="UniProtKB-EC"/>
</dbReference>
<reference evidence="7 8" key="2">
    <citation type="submission" date="2019-01" db="EMBL/GenBank/DDBJ databases">
        <title>The decoding of complex shrimp genome reveals the adaptation for benthos swimmer, frequently molting mechanism and breeding impact on genome.</title>
        <authorList>
            <person name="Sun Y."/>
            <person name="Gao Y."/>
            <person name="Yu Y."/>
        </authorList>
    </citation>
    <scope>NUCLEOTIDE SEQUENCE [LARGE SCALE GENOMIC DNA]</scope>
    <source>
        <tissue evidence="7">Muscle</tissue>
    </source>
</reference>
<dbReference type="OrthoDB" id="311172at2759"/>
<comment type="similarity">
    <text evidence="1">Belongs to the eukaryotic-type N-acetylglucosamine kinase family.</text>
</comment>
<evidence type="ECO:0000256" key="4">
    <source>
        <dbReference type="ARBA" id="ARBA00031123"/>
    </source>
</evidence>
<evidence type="ECO:0000313" key="8">
    <source>
        <dbReference type="Proteomes" id="UP000283509"/>
    </source>
</evidence>
<dbReference type="PANTHER" id="PTHR12862:SF0">
    <property type="entry name" value="N-ACETYL-D-GLUCOSAMINE KINASE"/>
    <property type="match status" value="1"/>
</dbReference>
<reference evidence="7 8" key="1">
    <citation type="submission" date="2018-04" db="EMBL/GenBank/DDBJ databases">
        <authorList>
            <person name="Zhang X."/>
            <person name="Yuan J."/>
            <person name="Li F."/>
            <person name="Xiang J."/>
        </authorList>
    </citation>
    <scope>NUCLEOTIDE SEQUENCE [LARGE SCALE GENOMIC DNA]</scope>
    <source>
        <tissue evidence="7">Muscle</tissue>
    </source>
</reference>
<evidence type="ECO:0000256" key="2">
    <source>
        <dbReference type="ARBA" id="ARBA00012122"/>
    </source>
</evidence>
<comment type="caution">
    <text evidence="7">The sequence shown here is derived from an EMBL/GenBank/DDBJ whole genome shotgun (WGS) entry which is preliminary data.</text>
</comment>
<sequence length="506" mass="54863">MSECQTRIKQLVDDAKQMAGLPQDTTLEGLGLCLSGCEDEEGNRDMAAALMKRYPDLARHVIVSSDTKGSIATACQNGGIVLISGTGSNALLLNPDGKTYRCGGWGHLLGDEGGAYWIAARAVKLLFDEDDNLIDPPFNTAQLRDIVYTHFELKDRGSLYSAPFSHCTSHYKPGRPMLGQATNKDFATHLRKQTAYEERIHIDRFGMLQHCYQSFEKAKFASLTAKISQGASNGDAMCARILYDAGFALGRHIAALSRNIHEALLFTEDGLQIVCSGSVWKAWEHLRPGFVDGIHPRCEKDRVIPKYTLLRLAIASEASFFPHPFPSPFSLPPLTTSWTLPGRWGPLVPRRRPALLEETALGPVHLASLEADVDLDGVSAQLGEGTLSSSRSEPAAYSLTSSRGSPSAWHTQARTSPTVCSSAFSTTWVVLERTKNLMLLAGADDAGVGEAWVLARSNLAGGERAQLGLNSHPLGKSPSASDDQRPQASSPREPGPSRDTKSTHKN</sequence>
<feature type="region of interest" description="Disordered" evidence="5">
    <location>
        <begin position="384"/>
        <end position="415"/>
    </location>
</feature>
<dbReference type="Proteomes" id="UP000283509">
    <property type="component" value="Unassembled WGS sequence"/>
</dbReference>
<evidence type="ECO:0000256" key="1">
    <source>
        <dbReference type="ARBA" id="ARBA00006198"/>
    </source>
</evidence>
<organism evidence="7 8">
    <name type="scientific">Penaeus vannamei</name>
    <name type="common">Whiteleg shrimp</name>
    <name type="synonym">Litopenaeus vannamei</name>
    <dbReference type="NCBI Taxonomy" id="6689"/>
    <lineage>
        <taxon>Eukaryota</taxon>
        <taxon>Metazoa</taxon>
        <taxon>Ecdysozoa</taxon>
        <taxon>Arthropoda</taxon>
        <taxon>Crustacea</taxon>
        <taxon>Multicrustacea</taxon>
        <taxon>Malacostraca</taxon>
        <taxon>Eumalacostraca</taxon>
        <taxon>Eucarida</taxon>
        <taxon>Decapoda</taxon>
        <taxon>Dendrobranchiata</taxon>
        <taxon>Penaeoidea</taxon>
        <taxon>Penaeidae</taxon>
        <taxon>Penaeus</taxon>
    </lineage>
</organism>
<keyword evidence="8" id="KW-1185">Reference proteome</keyword>
<dbReference type="STRING" id="6689.A0A3R7MI86"/>
<dbReference type="SUPFAM" id="SSF53067">
    <property type="entry name" value="Actin-like ATPase domain"/>
    <property type="match status" value="2"/>
</dbReference>
<feature type="domain" description="ATPase BadF/BadG/BcrA/BcrD type" evidence="6">
    <location>
        <begin position="8"/>
        <end position="282"/>
    </location>
</feature>